<keyword evidence="2" id="KW-0812">Transmembrane</keyword>
<dbReference type="InterPro" id="IPR050923">
    <property type="entry name" value="Cell_Proc_Reg/RNA_Proc"/>
</dbReference>
<gene>
    <name evidence="4" type="ORF">JY651_31855</name>
</gene>
<feature type="domain" description="FHA" evidence="3">
    <location>
        <begin position="24"/>
        <end position="73"/>
    </location>
</feature>
<feature type="compositionally biased region" description="Low complexity" evidence="1">
    <location>
        <begin position="210"/>
        <end position="220"/>
    </location>
</feature>
<dbReference type="Proteomes" id="UP000662747">
    <property type="component" value="Chromosome"/>
</dbReference>
<feature type="compositionally biased region" description="Polar residues" evidence="1">
    <location>
        <begin position="167"/>
        <end position="183"/>
    </location>
</feature>
<reference evidence="4 5" key="1">
    <citation type="submission" date="2021-02" db="EMBL/GenBank/DDBJ databases">
        <title>De Novo genome assembly of isolated myxobacteria.</title>
        <authorList>
            <person name="Stevens D.C."/>
        </authorList>
    </citation>
    <scope>NUCLEOTIDE SEQUENCE [LARGE SCALE GENOMIC DNA]</scope>
    <source>
        <strain evidence="5">SCPEA02</strain>
    </source>
</reference>
<dbReference type="PANTHER" id="PTHR23308">
    <property type="entry name" value="NUCLEAR INHIBITOR OF PROTEIN PHOSPHATASE-1"/>
    <property type="match status" value="1"/>
</dbReference>
<dbReference type="RefSeq" id="WP_206721444.1">
    <property type="nucleotide sequence ID" value="NZ_CP071090.1"/>
</dbReference>
<name>A0ABX7NMI6_9BACT</name>
<dbReference type="EMBL" id="CP071090">
    <property type="protein sequence ID" value="QSQ19863.1"/>
    <property type="molecule type" value="Genomic_DNA"/>
</dbReference>
<dbReference type="SMART" id="SM00240">
    <property type="entry name" value="FHA"/>
    <property type="match status" value="1"/>
</dbReference>
<keyword evidence="5" id="KW-1185">Reference proteome</keyword>
<evidence type="ECO:0000256" key="1">
    <source>
        <dbReference type="SAM" id="MobiDB-lite"/>
    </source>
</evidence>
<sequence>MPFQLTISEGREAGKEFVFDQDSVLIGRSTDCDVALFDPGVSRKHCRIFLDGEAYAVEDQGSANGTLVNGSPVTTQALGDGDKLTLGPVTFIFAMMTAEEASTGEEEIPAGAEEPANSTRIVSVDAVKRQRNKGMALAPDGANEEELEEIRQGATRHNLRSLRPVSAGQSGSRPAVSTQSGPSRASGPKAAAAAIERAAPAEPPAPRRPAPSAAPVRARASGPQPAGGGLSAADRARIRRESPGVVASAKLFWADASSAVRSGIIGGAGVVVLGFFGLLYWLVLSEGDGAQHKGEEPVLLGSQPIRDSFGLGPGVTWERPDMKVFTWEYTAATKAVVILHYQAQGISKDEVVVSVNGVDVGKVPPDTLASQDRPLELMIPASNLKKGEPNRIIFDNTKNPPGEEPWVIWNVWVERALLPDLLPEELARKATESYKRGRKNFDTVDIGARNRYEAWKAFREAWLMLEAHPEPKPDLYFEARERMKEAQQELDRTCAKLLLEVEGYYNQGNYKAASATLDHVKEYFPEYDQPCATRAENKRAEYGL</sequence>
<dbReference type="CDD" id="cd00060">
    <property type="entry name" value="FHA"/>
    <property type="match status" value="1"/>
</dbReference>
<accession>A0ABX7NMI6</accession>
<dbReference type="InterPro" id="IPR008984">
    <property type="entry name" value="SMAD_FHA_dom_sf"/>
</dbReference>
<dbReference type="Pfam" id="PF00498">
    <property type="entry name" value="FHA"/>
    <property type="match status" value="1"/>
</dbReference>
<dbReference type="InterPro" id="IPR000253">
    <property type="entry name" value="FHA_dom"/>
</dbReference>
<dbReference type="SUPFAM" id="SSF49879">
    <property type="entry name" value="SMAD/FHA domain"/>
    <property type="match status" value="1"/>
</dbReference>
<keyword evidence="2" id="KW-1133">Transmembrane helix</keyword>
<evidence type="ECO:0000256" key="2">
    <source>
        <dbReference type="SAM" id="Phobius"/>
    </source>
</evidence>
<dbReference type="Gene3D" id="2.60.200.20">
    <property type="match status" value="1"/>
</dbReference>
<protein>
    <submittedName>
        <fullName evidence="4">FHA domain-containing protein</fullName>
    </submittedName>
</protein>
<evidence type="ECO:0000313" key="5">
    <source>
        <dbReference type="Proteomes" id="UP000662747"/>
    </source>
</evidence>
<evidence type="ECO:0000259" key="3">
    <source>
        <dbReference type="PROSITE" id="PS50006"/>
    </source>
</evidence>
<proteinExistence type="predicted"/>
<evidence type="ECO:0000313" key="4">
    <source>
        <dbReference type="EMBL" id="QSQ19863.1"/>
    </source>
</evidence>
<organism evidence="4 5">
    <name type="scientific">Pyxidicoccus parkwayensis</name>
    <dbReference type="NCBI Taxonomy" id="2813578"/>
    <lineage>
        <taxon>Bacteria</taxon>
        <taxon>Pseudomonadati</taxon>
        <taxon>Myxococcota</taxon>
        <taxon>Myxococcia</taxon>
        <taxon>Myxococcales</taxon>
        <taxon>Cystobacterineae</taxon>
        <taxon>Myxococcaceae</taxon>
        <taxon>Pyxidicoccus</taxon>
    </lineage>
</organism>
<feature type="region of interest" description="Disordered" evidence="1">
    <location>
        <begin position="102"/>
        <end position="236"/>
    </location>
</feature>
<feature type="transmembrane region" description="Helical" evidence="2">
    <location>
        <begin position="264"/>
        <end position="283"/>
    </location>
</feature>
<keyword evidence="2" id="KW-0472">Membrane</keyword>
<feature type="compositionally biased region" description="Low complexity" evidence="1">
    <location>
        <begin position="190"/>
        <end position="200"/>
    </location>
</feature>
<dbReference type="PROSITE" id="PS50006">
    <property type="entry name" value="FHA_DOMAIN"/>
    <property type="match status" value="1"/>
</dbReference>